<evidence type="ECO:0000256" key="3">
    <source>
        <dbReference type="PROSITE-ProRule" id="PRU00339"/>
    </source>
</evidence>
<feature type="repeat" description="TPR" evidence="3">
    <location>
        <begin position="37"/>
        <end position="70"/>
    </location>
</feature>
<reference evidence="4 5" key="1">
    <citation type="submission" date="2018-03" db="EMBL/GenBank/DDBJ databases">
        <title>Cross-interface Injection: A General Nanoliter Liquid Handling Method Applied to Single Cells Genome Amplification Automated Nanoliter Liquid Handling Applied to Single Cell Multiple Displacement Amplification.</title>
        <authorList>
            <person name="Yun J."/>
            <person name="Xu P."/>
            <person name="Xu J."/>
            <person name="Dai X."/>
            <person name="Wang Y."/>
            <person name="Zheng X."/>
            <person name="Cao C."/>
            <person name="Yi Q."/>
            <person name="Zhu Y."/>
            <person name="Wang L."/>
            <person name="Dong Z."/>
            <person name="Huang Y."/>
            <person name="Huang L."/>
            <person name="Du W."/>
        </authorList>
    </citation>
    <scope>NUCLEOTIDE SEQUENCE [LARGE SCALE GENOMIC DNA]</scope>
    <source>
        <strain evidence="4 5">Z-D1-2</strain>
    </source>
</reference>
<dbReference type="Proteomes" id="UP000240608">
    <property type="component" value="Unassembled WGS sequence"/>
</dbReference>
<keyword evidence="2 3" id="KW-0802">TPR repeat</keyword>
<name>A0A2T4DUX9_9BACT</name>
<comment type="caution">
    <text evidence="4">The sequence shown here is derived from an EMBL/GenBank/DDBJ whole genome shotgun (WGS) entry which is preliminary data.</text>
</comment>
<dbReference type="InterPro" id="IPR019734">
    <property type="entry name" value="TPR_rpt"/>
</dbReference>
<evidence type="ECO:0000256" key="2">
    <source>
        <dbReference type="ARBA" id="ARBA00022803"/>
    </source>
</evidence>
<dbReference type="PROSITE" id="PS50005">
    <property type="entry name" value="TPR"/>
    <property type="match status" value="1"/>
</dbReference>
<protein>
    <submittedName>
        <fullName evidence="4">Uncharacterized protein</fullName>
    </submittedName>
</protein>
<evidence type="ECO:0000256" key="1">
    <source>
        <dbReference type="ARBA" id="ARBA00022737"/>
    </source>
</evidence>
<organism evidence="4 5">
    <name type="scientific">Marivirga lumbricoides</name>
    <dbReference type="NCBI Taxonomy" id="1046115"/>
    <lineage>
        <taxon>Bacteria</taxon>
        <taxon>Pseudomonadati</taxon>
        <taxon>Bacteroidota</taxon>
        <taxon>Cytophagia</taxon>
        <taxon>Cytophagales</taxon>
        <taxon>Marivirgaceae</taxon>
        <taxon>Marivirga</taxon>
    </lineage>
</organism>
<accession>A0A2T4DUX9</accession>
<dbReference type="InterPro" id="IPR011990">
    <property type="entry name" value="TPR-like_helical_dom_sf"/>
</dbReference>
<dbReference type="SMART" id="SM00028">
    <property type="entry name" value="TPR"/>
    <property type="match status" value="2"/>
</dbReference>
<dbReference type="Pfam" id="PF07719">
    <property type="entry name" value="TPR_2"/>
    <property type="match status" value="1"/>
</dbReference>
<proteinExistence type="predicted"/>
<dbReference type="InterPro" id="IPR013105">
    <property type="entry name" value="TPR_2"/>
</dbReference>
<sequence length="235" mass="27093">MKIEELIIKVIDLSDEGKYKEALKICDSIIESNSNYDRVYFERGMIYLNQERDELALLDFEKLLKINPDYPGAKDWYSKTLSDLGRNSKAATVKLEELRSQPDGKYGMGVSPNDWAECARNFMEAGNDEIAKSVLEEYFNQYEPNVRNYKSYETAPIRVYAKLLLSLNKKELALSESGKAIDSQHMVPADYEVYIEALIENNQTEKASIEINKYVSEIHDGYETSKIVELKKRIK</sequence>
<dbReference type="EMBL" id="PYVU01000009">
    <property type="protein sequence ID" value="PTB97635.1"/>
    <property type="molecule type" value="Genomic_DNA"/>
</dbReference>
<dbReference type="SUPFAM" id="SSF48452">
    <property type="entry name" value="TPR-like"/>
    <property type="match status" value="1"/>
</dbReference>
<dbReference type="Gene3D" id="1.25.40.10">
    <property type="entry name" value="Tetratricopeptide repeat domain"/>
    <property type="match status" value="1"/>
</dbReference>
<evidence type="ECO:0000313" key="4">
    <source>
        <dbReference type="EMBL" id="PTB97635.1"/>
    </source>
</evidence>
<keyword evidence="1" id="KW-0677">Repeat</keyword>
<evidence type="ECO:0000313" key="5">
    <source>
        <dbReference type="Proteomes" id="UP000240608"/>
    </source>
</evidence>
<gene>
    <name evidence="4" type="ORF">C9994_02015</name>
</gene>
<dbReference type="AlphaFoldDB" id="A0A2T4DUX9"/>